<dbReference type="EMBL" id="LPZR01000181">
    <property type="protein sequence ID" value="KYO51179.1"/>
    <property type="molecule type" value="Genomic_DNA"/>
</dbReference>
<dbReference type="GeneID" id="97241257"/>
<dbReference type="AlphaFoldDB" id="A0A162KFV7"/>
<accession>A0A162KFV7</accession>
<proteinExistence type="inferred from homology"/>
<sequence length="419" mass="42933">MSEHERETGLFTGSALFGGLWSDGEVAELLADRALIGAMLEVEAVLAEAGEAAGLVPAAAAATIAATARGLDIDPEMLAAATARDGVPVPALVQRLRRAVTGEAAGFVHLGATSQDVLDSAMMRQAGQVLAVIDRRLAGLVARLTALADAHRATMMAGRTRGQIALPVPLGLRVAGWAAPLIRHRRRLDEMKPRLLVATLGGPVGSLSGIDPDAAAQLEAAFAARLGLTLPPMPGHAQRDGLAELGSWLSLVAGALGKIGADLLIMARSEIAEVRIGGAGGSSAMPHKRNPVRAELLVAAAREVAGRSGALHGALIHAEERDGAAWTAEWQSWPAMAVVTAAALNHADGLLDDLEIDAPAMQARAGDGGDRGSADRFIDRVIAEAALRDGRPSDGRPSDGRSSGGRPSGGKLSGEGEDA</sequence>
<dbReference type="PANTHER" id="PTHR43172:SF2">
    <property type="entry name" value="ADENYLOSUCCINATE LYASE C-TERMINAL DOMAIN-CONTAINING PROTEIN"/>
    <property type="match status" value="1"/>
</dbReference>
<dbReference type="RefSeq" id="WP_062766785.1">
    <property type="nucleotide sequence ID" value="NZ_CP121045.1"/>
</dbReference>
<dbReference type="Proteomes" id="UP000075787">
    <property type="component" value="Unassembled WGS sequence"/>
</dbReference>
<dbReference type="PANTHER" id="PTHR43172">
    <property type="entry name" value="ADENYLOSUCCINATE LYASE"/>
    <property type="match status" value="1"/>
</dbReference>
<comment type="similarity">
    <text evidence="1">Belongs to the class-II fumarase/aspartase family.</text>
</comment>
<dbReference type="InterPro" id="IPR000362">
    <property type="entry name" value="Fumarate_lyase_fam"/>
</dbReference>
<dbReference type="PRINTS" id="PR00149">
    <property type="entry name" value="FUMRATELYASE"/>
</dbReference>
<evidence type="ECO:0000256" key="2">
    <source>
        <dbReference type="SAM" id="MobiDB-lite"/>
    </source>
</evidence>
<dbReference type="SUPFAM" id="SSF48557">
    <property type="entry name" value="L-aspartase-like"/>
    <property type="match status" value="1"/>
</dbReference>
<comment type="caution">
    <text evidence="4">The sequence shown here is derived from an EMBL/GenBank/DDBJ whole genome shotgun (WGS) entry which is preliminary data.</text>
</comment>
<dbReference type="PROSITE" id="PS00163">
    <property type="entry name" value="FUMARATE_LYASES"/>
    <property type="match status" value="1"/>
</dbReference>
<dbReference type="InterPro" id="IPR008948">
    <property type="entry name" value="L-Aspartase-like"/>
</dbReference>
<reference evidence="4 5" key="1">
    <citation type="submission" date="2015-12" db="EMBL/GenBank/DDBJ databases">
        <title>Genome sequence of Tistrella mobilis MCCC 1A02139.</title>
        <authorList>
            <person name="Lu L."/>
            <person name="Lai Q."/>
            <person name="Shao Z."/>
            <person name="Qian P."/>
        </authorList>
    </citation>
    <scope>NUCLEOTIDE SEQUENCE [LARGE SCALE GENOMIC DNA]</scope>
    <source>
        <strain evidence="4 5">MCCC 1A02139</strain>
    </source>
</reference>
<dbReference type="Gene3D" id="1.20.200.10">
    <property type="entry name" value="Fumarase/aspartase (Central domain)"/>
    <property type="match status" value="1"/>
</dbReference>
<dbReference type="InterPro" id="IPR020557">
    <property type="entry name" value="Fumarate_lyase_CS"/>
</dbReference>
<evidence type="ECO:0000313" key="5">
    <source>
        <dbReference type="Proteomes" id="UP000075787"/>
    </source>
</evidence>
<dbReference type="Pfam" id="PF00206">
    <property type="entry name" value="Lyase_1"/>
    <property type="match status" value="1"/>
</dbReference>
<organism evidence="4 5">
    <name type="scientific">Tistrella mobilis</name>
    <dbReference type="NCBI Taxonomy" id="171437"/>
    <lineage>
        <taxon>Bacteria</taxon>
        <taxon>Pseudomonadati</taxon>
        <taxon>Pseudomonadota</taxon>
        <taxon>Alphaproteobacteria</taxon>
        <taxon>Geminicoccales</taxon>
        <taxon>Geminicoccaceae</taxon>
        <taxon>Tistrella</taxon>
    </lineage>
</organism>
<feature type="compositionally biased region" description="Basic and acidic residues" evidence="2">
    <location>
        <begin position="385"/>
        <end position="399"/>
    </location>
</feature>
<dbReference type="GO" id="GO:0016829">
    <property type="term" value="F:lyase activity"/>
    <property type="evidence" value="ECO:0007669"/>
    <property type="project" value="UniProtKB-ARBA"/>
</dbReference>
<feature type="region of interest" description="Disordered" evidence="2">
    <location>
        <begin position="385"/>
        <end position="419"/>
    </location>
</feature>
<dbReference type="InterPro" id="IPR022761">
    <property type="entry name" value="Fumarate_lyase_N"/>
</dbReference>
<gene>
    <name evidence="4" type="ORF">AUP44_09955</name>
</gene>
<evidence type="ECO:0000259" key="3">
    <source>
        <dbReference type="Pfam" id="PF00206"/>
    </source>
</evidence>
<feature type="compositionally biased region" description="Gly residues" evidence="2">
    <location>
        <begin position="402"/>
        <end position="413"/>
    </location>
</feature>
<dbReference type="PRINTS" id="PR00145">
    <property type="entry name" value="ARGSUCLYASE"/>
</dbReference>
<name>A0A162KFV7_9PROT</name>
<evidence type="ECO:0000256" key="1">
    <source>
        <dbReference type="ARBA" id="ARBA00034772"/>
    </source>
</evidence>
<evidence type="ECO:0000313" key="4">
    <source>
        <dbReference type="EMBL" id="KYO51179.1"/>
    </source>
</evidence>
<protein>
    <recommendedName>
        <fullName evidence="3">Fumarate lyase N-terminal domain-containing protein</fullName>
    </recommendedName>
</protein>
<feature type="domain" description="Fumarate lyase N-terminal" evidence="3">
    <location>
        <begin position="39"/>
        <end position="306"/>
    </location>
</feature>